<name>A0A849SK54_UNCEI</name>
<dbReference type="InterPro" id="IPR052045">
    <property type="entry name" value="Sulfur_Carrier/Prot_Modifier"/>
</dbReference>
<dbReference type="AlphaFoldDB" id="A0A849SK54"/>
<dbReference type="InterPro" id="IPR003749">
    <property type="entry name" value="ThiS/MoaD-like"/>
</dbReference>
<dbReference type="Proteomes" id="UP000580839">
    <property type="component" value="Unassembled WGS sequence"/>
</dbReference>
<dbReference type="NCBIfam" id="NF041918">
    <property type="entry name" value="SAMP1"/>
    <property type="match status" value="1"/>
</dbReference>
<accession>A0A849SK54</accession>
<sequence>MAIEFFIPSMLTEFSDGASRVRIEASPATVGEALDLLWHRHPGIRDRVVTERGEVRPHVNVFVTDENIRCTGGLGTPIPSGAAISIIPAVSGG</sequence>
<dbReference type="InterPro" id="IPR016155">
    <property type="entry name" value="Mopterin_synth/thiamin_S_b"/>
</dbReference>
<proteinExistence type="predicted"/>
<gene>
    <name evidence="1" type="ORF">HOP12_11770</name>
</gene>
<evidence type="ECO:0000313" key="2">
    <source>
        <dbReference type="Proteomes" id="UP000580839"/>
    </source>
</evidence>
<protein>
    <submittedName>
        <fullName evidence="1">Molybdopterin synthase sulfur carrier subunit</fullName>
    </submittedName>
</protein>
<evidence type="ECO:0000313" key="1">
    <source>
        <dbReference type="EMBL" id="NOT34831.1"/>
    </source>
</evidence>
<dbReference type="EMBL" id="JABFRW010000150">
    <property type="protein sequence ID" value="NOT34831.1"/>
    <property type="molecule type" value="Genomic_DNA"/>
</dbReference>
<dbReference type="Pfam" id="PF02597">
    <property type="entry name" value="ThiS"/>
    <property type="match status" value="1"/>
</dbReference>
<organism evidence="1 2">
    <name type="scientific">Eiseniibacteriota bacterium</name>
    <dbReference type="NCBI Taxonomy" id="2212470"/>
    <lineage>
        <taxon>Bacteria</taxon>
        <taxon>Candidatus Eiseniibacteriota</taxon>
    </lineage>
</organism>
<reference evidence="1 2" key="1">
    <citation type="submission" date="2020-04" db="EMBL/GenBank/DDBJ databases">
        <title>Metagenomic profiling of ammonia- and methane-oxidizing microorganisms in a Dutch drinking water treatment plant.</title>
        <authorList>
            <person name="Poghosyan L."/>
            <person name="Leucker S."/>
        </authorList>
    </citation>
    <scope>NUCLEOTIDE SEQUENCE [LARGE SCALE GENOMIC DNA]</scope>
    <source>
        <strain evidence="1">S-RSF-IL-03</strain>
    </source>
</reference>
<dbReference type="InterPro" id="IPR054834">
    <property type="entry name" value="SAMP1_3"/>
</dbReference>
<dbReference type="PANTHER" id="PTHR38031">
    <property type="entry name" value="SULFUR CARRIER PROTEIN SLR0821-RELATED"/>
    <property type="match status" value="1"/>
</dbReference>
<dbReference type="InterPro" id="IPR012675">
    <property type="entry name" value="Beta-grasp_dom_sf"/>
</dbReference>
<comment type="caution">
    <text evidence="1">The sequence shown here is derived from an EMBL/GenBank/DDBJ whole genome shotgun (WGS) entry which is preliminary data.</text>
</comment>
<dbReference type="Gene3D" id="3.10.20.30">
    <property type="match status" value="1"/>
</dbReference>
<dbReference type="SUPFAM" id="SSF54285">
    <property type="entry name" value="MoaD/ThiS"/>
    <property type="match status" value="1"/>
</dbReference>
<dbReference type="PANTHER" id="PTHR38031:SF1">
    <property type="entry name" value="SULFUR CARRIER PROTEIN CYSO"/>
    <property type="match status" value="1"/>
</dbReference>